<organism evidence="3 4">
    <name type="scientific">Biomphalaria glabrata</name>
    <name type="common">Bloodfluke planorb</name>
    <name type="synonym">Freshwater snail</name>
    <dbReference type="NCBI Taxonomy" id="6526"/>
    <lineage>
        <taxon>Eukaryota</taxon>
        <taxon>Metazoa</taxon>
        <taxon>Spiralia</taxon>
        <taxon>Lophotrochozoa</taxon>
        <taxon>Mollusca</taxon>
        <taxon>Gastropoda</taxon>
        <taxon>Heterobranchia</taxon>
        <taxon>Euthyneura</taxon>
        <taxon>Panpulmonata</taxon>
        <taxon>Hygrophila</taxon>
        <taxon>Lymnaeoidea</taxon>
        <taxon>Planorbidae</taxon>
        <taxon>Biomphalaria</taxon>
    </lineage>
</organism>
<feature type="region of interest" description="Disordered" evidence="1">
    <location>
        <begin position="166"/>
        <end position="188"/>
    </location>
</feature>
<dbReference type="VEuPathDB" id="VectorBase:BGLAX_046707"/>
<protein>
    <submittedName>
        <fullName evidence="3">Uncharacterized protein</fullName>
    </submittedName>
</protein>
<accession>A0A2C9LWP2</accession>
<feature type="transmembrane region" description="Helical" evidence="2">
    <location>
        <begin position="28"/>
        <end position="48"/>
    </location>
</feature>
<dbReference type="VEuPathDB" id="VectorBase:BGLB035726"/>
<evidence type="ECO:0000256" key="2">
    <source>
        <dbReference type="SAM" id="Phobius"/>
    </source>
</evidence>
<keyword evidence="2" id="KW-0812">Transmembrane</keyword>
<dbReference type="EnsemblMetazoa" id="BGLB035726-RB">
    <property type="protein sequence ID" value="BGLB035726-PB"/>
    <property type="gene ID" value="BGLB035726"/>
</dbReference>
<evidence type="ECO:0000313" key="4">
    <source>
        <dbReference type="Proteomes" id="UP000076420"/>
    </source>
</evidence>
<feature type="compositionally biased region" description="Basic residues" evidence="1">
    <location>
        <begin position="246"/>
        <end position="259"/>
    </location>
</feature>
<keyword evidence="2" id="KW-0472">Membrane</keyword>
<gene>
    <name evidence="3" type="primary">106078545</name>
</gene>
<evidence type="ECO:0000313" key="3">
    <source>
        <dbReference type="EnsemblMetazoa" id="BGLB035726-PB"/>
    </source>
</evidence>
<reference evidence="3" key="1">
    <citation type="submission" date="2020-05" db="UniProtKB">
        <authorList>
            <consortium name="EnsemblMetazoa"/>
        </authorList>
    </citation>
    <scope>IDENTIFICATION</scope>
    <source>
        <strain evidence="3">BB02</strain>
    </source>
</reference>
<name>A0A2C9LWP2_BIOGL</name>
<feature type="region of interest" description="Disordered" evidence="1">
    <location>
        <begin position="207"/>
        <end position="270"/>
    </location>
</feature>
<dbReference type="AlphaFoldDB" id="A0A2C9LWP2"/>
<evidence type="ECO:0000256" key="1">
    <source>
        <dbReference type="SAM" id="MobiDB-lite"/>
    </source>
</evidence>
<sequence>MRRRLRPWDDLSTQPSNLLPSLWSSSRVVVLIKVHLACSLLTLVMALMPATGSSQESANGTQDISEIVFHNASATFSGPEIFRINSTSSEISGNDASVHNSPSVSVEEDIPREYPTALVIASSVAAVSILVFFFLAYCWHTHQLDSRARKLAIRLAADAEQGARRRSCVAPPSRSHIRAPSVSEPSPDRNHYEALALEDDLGQYSDCGRSSRGVSESEAGDSEDMFGHPHLPGIGERGRSFTKGVRGGHKKWNRSRKHSSGASLDKRDSAATDKEILTHFASRRHSTFFI</sequence>
<dbReference type="Proteomes" id="UP000076420">
    <property type="component" value="Unassembled WGS sequence"/>
</dbReference>
<proteinExistence type="predicted"/>
<dbReference type="EnsemblMetazoa" id="BGLB035726-RA">
    <property type="protein sequence ID" value="BGLB035726-PA"/>
    <property type="gene ID" value="BGLB035726"/>
</dbReference>
<dbReference type="KEGG" id="bgt:106078545"/>
<keyword evidence="2" id="KW-1133">Transmembrane helix</keyword>
<feature type="transmembrane region" description="Helical" evidence="2">
    <location>
        <begin position="117"/>
        <end position="139"/>
    </location>
</feature>